<name>A0A5C5WUZ1_9BACT</name>
<evidence type="ECO:0000256" key="1">
    <source>
        <dbReference type="ARBA" id="ARBA00010875"/>
    </source>
</evidence>
<proteinExistence type="inferred from homology"/>
<keyword evidence="6 7" id="KW-0862">Zinc</keyword>
<evidence type="ECO:0000256" key="8">
    <source>
        <dbReference type="SAM" id="MobiDB-lite"/>
    </source>
</evidence>
<evidence type="ECO:0000256" key="6">
    <source>
        <dbReference type="ARBA" id="ARBA00022833"/>
    </source>
</evidence>
<comment type="function">
    <text evidence="7">Single strand-specific metallo-endoribonuclease involved in late-stage 70S ribosome quality control and in maturation of the 3' terminus of the 16S rRNA.</text>
</comment>
<dbReference type="InterPro" id="IPR002036">
    <property type="entry name" value="YbeY"/>
</dbReference>
<dbReference type="PROSITE" id="PS01306">
    <property type="entry name" value="UPF0054"/>
    <property type="match status" value="1"/>
</dbReference>
<dbReference type="GO" id="GO:0005737">
    <property type="term" value="C:cytoplasm"/>
    <property type="evidence" value="ECO:0007669"/>
    <property type="project" value="UniProtKB-SubCell"/>
</dbReference>
<dbReference type="EC" id="3.1.-.-" evidence="7"/>
<evidence type="ECO:0000256" key="5">
    <source>
        <dbReference type="ARBA" id="ARBA00022801"/>
    </source>
</evidence>
<keyword evidence="5 7" id="KW-0378">Hydrolase</keyword>
<dbReference type="SUPFAM" id="SSF55486">
    <property type="entry name" value="Metalloproteases ('zincins'), catalytic domain"/>
    <property type="match status" value="1"/>
</dbReference>
<keyword evidence="7" id="KW-0963">Cytoplasm</keyword>
<comment type="caution">
    <text evidence="9">The sequence shown here is derived from an EMBL/GenBank/DDBJ whole genome shotgun (WGS) entry which is preliminary data.</text>
</comment>
<comment type="cofactor">
    <cofactor evidence="7">
        <name>Zn(2+)</name>
        <dbReference type="ChEBI" id="CHEBI:29105"/>
    </cofactor>
    <text evidence="7">Binds 1 zinc ion.</text>
</comment>
<keyword evidence="7" id="KW-0690">Ribosome biogenesis</keyword>
<dbReference type="Pfam" id="PF02130">
    <property type="entry name" value="YbeY"/>
    <property type="match status" value="1"/>
</dbReference>
<dbReference type="PANTHER" id="PTHR46986:SF1">
    <property type="entry name" value="ENDORIBONUCLEASE YBEY, CHLOROPLASTIC"/>
    <property type="match status" value="1"/>
</dbReference>
<dbReference type="EMBL" id="SJPI01000001">
    <property type="protein sequence ID" value="TWT54428.1"/>
    <property type="molecule type" value="Genomic_DNA"/>
</dbReference>
<keyword evidence="4 7" id="KW-0255">Endonuclease</keyword>
<keyword evidence="10" id="KW-1185">Reference proteome</keyword>
<reference evidence="9 10" key="1">
    <citation type="submission" date="2019-02" db="EMBL/GenBank/DDBJ databases">
        <title>Deep-cultivation of Planctomycetes and their phenomic and genomic characterization uncovers novel biology.</title>
        <authorList>
            <person name="Wiegand S."/>
            <person name="Jogler M."/>
            <person name="Boedeker C."/>
            <person name="Pinto D."/>
            <person name="Vollmers J."/>
            <person name="Rivas-Marin E."/>
            <person name="Kohn T."/>
            <person name="Peeters S.H."/>
            <person name="Heuer A."/>
            <person name="Rast P."/>
            <person name="Oberbeckmann S."/>
            <person name="Bunk B."/>
            <person name="Jeske O."/>
            <person name="Meyerdierks A."/>
            <person name="Storesund J.E."/>
            <person name="Kallscheuer N."/>
            <person name="Luecker S."/>
            <person name="Lage O.M."/>
            <person name="Pohl T."/>
            <person name="Merkel B.J."/>
            <person name="Hornburger P."/>
            <person name="Mueller R.-W."/>
            <person name="Bruemmer F."/>
            <person name="Labrenz M."/>
            <person name="Spormann A.M."/>
            <person name="Op Den Camp H."/>
            <person name="Overmann J."/>
            <person name="Amann R."/>
            <person name="Jetten M.S.M."/>
            <person name="Mascher T."/>
            <person name="Medema M.H."/>
            <person name="Devos D.P."/>
            <person name="Kaster A.-K."/>
            <person name="Ovreas L."/>
            <person name="Rohde M."/>
            <person name="Galperin M.Y."/>
            <person name="Jogler C."/>
        </authorList>
    </citation>
    <scope>NUCLEOTIDE SEQUENCE [LARGE SCALE GENOMIC DNA]</scope>
    <source>
        <strain evidence="9 10">Pla22</strain>
    </source>
</reference>
<dbReference type="HAMAP" id="MF_00009">
    <property type="entry name" value="Endoribonucl_YbeY"/>
    <property type="match status" value="1"/>
</dbReference>
<dbReference type="Proteomes" id="UP000316598">
    <property type="component" value="Unassembled WGS sequence"/>
</dbReference>
<comment type="subcellular location">
    <subcellularLocation>
        <location evidence="7">Cytoplasm</location>
    </subcellularLocation>
</comment>
<evidence type="ECO:0000256" key="3">
    <source>
        <dbReference type="ARBA" id="ARBA00022723"/>
    </source>
</evidence>
<evidence type="ECO:0000256" key="2">
    <source>
        <dbReference type="ARBA" id="ARBA00022722"/>
    </source>
</evidence>
<dbReference type="PANTHER" id="PTHR46986">
    <property type="entry name" value="ENDORIBONUCLEASE YBEY, CHLOROPLASTIC"/>
    <property type="match status" value="1"/>
</dbReference>
<evidence type="ECO:0000256" key="4">
    <source>
        <dbReference type="ARBA" id="ARBA00022759"/>
    </source>
</evidence>
<dbReference type="Gene3D" id="3.40.390.30">
    <property type="entry name" value="Metalloproteases ('zincins'), catalytic domain"/>
    <property type="match status" value="1"/>
</dbReference>
<keyword evidence="2 7" id="KW-0540">Nuclease</keyword>
<organism evidence="9 10">
    <name type="scientific">Rubripirellula amarantea</name>
    <dbReference type="NCBI Taxonomy" id="2527999"/>
    <lineage>
        <taxon>Bacteria</taxon>
        <taxon>Pseudomonadati</taxon>
        <taxon>Planctomycetota</taxon>
        <taxon>Planctomycetia</taxon>
        <taxon>Pirellulales</taxon>
        <taxon>Pirellulaceae</taxon>
        <taxon>Rubripirellula</taxon>
    </lineage>
</organism>
<dbReference type="GO" id="GO:0004521">
    <property type="term" value="F:RNA endonuclease activity"/>
    <property type="evidence" value="ECO:0007669"/>
    <property type="project" value="UniProtKB-UniRule"/>
</dbReference>
<accession>A0A5C5WUZ1</accession>
<feature type="binding site" evidence="7">
    <location>
        <position position="134"/>
    </location>
    <ligand>
        <name>Zn(2+)</name>
        <dbReference type="ChEBI" id="CHEBI:29105"/>
        <note>catalytic</note>
    </ligand>
</feature>
<dbReference type="RefSeq" id="WP_242631911.1">
    <property type="nucleotide sequence ID" value="NZ_SJPI01000001.1"/>
</dbReference>
<sequence length="181" mass="19738">MTDLSPEDPPLPDESDPSSATPLAIEITIDPQVSAPINQGQLRRVITAAVKRGGFHCGEIGLRITNDPTIQELNARHLDHDYPTDVISFGYSAEPPTIEGEMVVSVDTARVRAQELGWSIDNELCLYVAHGSLHIIGMDDHDPIERAAMRAAESEIMKELGIVEIERFGADVESLSREPSA</sequence>
<evidence type="ECO:0000256" key="7">
    <source>
        <dbReference type="HAMAP-Rule" id="MF_00009"/>
    </source>
</evidence>
<dbReference type="GO" id="GO:0008270">
    <property type="term" value="F:zinc ion binding"/>
    <property type="evidence" value="ECO:0007669"/>
    <property type="project" value="UniProtKB-UniRule"/>
</dbReference>
<dbReference type="InterPro" id="IPR020549">
    <property type="entry name" value="YbeY_CS"/>
</dbReference>
<protein>
    <recommendedName>
        <fullName evidence="7">Endoribonuclease YbeY</fullName>
        <ecNumber evidence="7">3.1.-.-</ecNumber>
    </recommendedName>
</protein>
<dbReference type="GO" id="GO:0006364">
    <property type="term" value="P:rRNA processing"/>
    <property type="evidence" value="ECO:0007669"/>
    <property type="project" value="UniProtKB-UniRule"/>
</dbReference>
<dbReference type="NCBIfam" id="TIGR00043">
    <property type="entry name" value="rRNA maturation RNase YbeY"/>
    <property type="match status" value="1"/>
</dbReference>
<dbReference type="AlphaFoldDB" id="A0A5C5WUZ1"/>
<feature type="binding site" evidence="7">
    <location>
        <position position="140"/>
    </location>
    <ligand>
        <name>Zn(2+)</name>
        <dbReference type="ChEBI" id="CHEBI:29105"/>
        <note>catalytic</note>
    </ligand>
</feature>
<keyword evidence="7" id="KW-0698">rRNA processing</keyword>
<dbReference type="GO" id="GO:0004222">
    <property type="term" value="F:metalloendopeptidase activity"/>
    <property type="evidence" value="ECO:0007669"/>
    <property type="project" value="InterPro"/>
</dbReference>
<comment type="similarity">
    <text evidence="1 7">Belongs to the endoribonuclease YbeY family.</text>
</comment>
<feature type="binding site" evidence="7">
    <location>
        <position position="130"/>
    </location>
    <ligand>
        <name>Zn(2+)</name>
        <dbReference type="ChEBI" id="CHEBI:29105"/>
        <note>catalytic</note>
    </ligand>
</feature>
<feature type="region of interest" description="Disordered" evidence="8">
    <location>
        <begin position="1"/>
        <end position="20"/>
    </location>
</feature>
<evidence type="ECO:0000313" key="9">
    <source>
        <dbReference type="EMBL" id="TWT54428.1"/>
    </source>
</evidence>
<dbReference type="InterPro" id="IPR023091">
    <property type="entry name" value="MetalPrtase_cat_dom_sf_prd"/>
</dbReference>
<keyword evidence="3 7" id="KW-0479">Metal-binding</keyword>
<gene>
    <name evidence="7 9" type="primary">ybeY</name>
    <name evidence="9" type="ORF">Pla22_20750</name>
</gene>
<evidence type="ECO:0000313" key="10">
    <source>
        <dbReference type="Proteomes" id="UP000316598"/>
    </source>
</evidence>